<feature type="region of interest" description="Disordered" evidence="1">
    <location>
        <begin position="25"/>
        <end position="81"/>
    </location>
</feature>
<evidence type="ECO:0000313" key="3">
    <source>
        <dbReference type="Proteomes" id="UP001620626"/>
    </source>
</evidence>
<feature type="region of interest" description="Disordered" evidence="1">
    <location>
        <begin position="1"/>
        <end position="20"/>
    </location>
</feature>
<evidence type="ECO:0000313" key="2">
    <source>
        <dbReference type="EMBL" id="KAL3078632.1"/>
    </source>
</evidence>
<accession>A0ABD2IKR4</accession>
<reference evidence="2 3" key="1">
    <citation type="submission" date="2024-10" db="EMBL/GenBank/DDBJ databases">
        <authorList>
            <person name="Kim D."/>
        </authorList>
    </citation>
    <scope>NUCLEOTIDE SEQUENCE [LARGE SCALE GENOMIC DNA]</scope>
    <source>
        <strain evidence="2">BH-2024</strain>
    </source>
</reference>
<comment type="caution">
    <text evidence="2">The sequence shown here is derived from an EMBL/GenBank/DDBJ whole genome shotgun (WGS) entry which is preliminary data.</text>
</comment>
<organism evidence="2 3">
    <name type="scientific">Heterodera trifolii</name>
    <dbReference type="NCBI Taxonomy" id="157864"/>
    <lineage>
        <taxon>Eukaryota</taxon>
        <taxon>Metazoa</taxon>
        <taxon>Ecdysozoa</taxon>
        <taxon>Nematoda</taxon>
        <taxon>Chromadorea</taxon>
        <taxon>Rhabditida</taxon>
        <taxon>Tylenchina</taxon>
        <taxon>Tylenchomorpha</taxon>
        <taxon>Tylenchoidea</taxon>
        <taxon>Heteroderidae</taxon>
        <taxon>Heteroderinae</taxon>
        <taxon>Heterodera</taxon>
    </lineage>
</organism>
<feature type="compositionally biased region" description="Basic and acidic residues" evidence="1">
    <location>
        <begin position="32"/>
        <end position="41"/>
    </location>
</feature>
<dbReference type="Proteomes" id="UP001620626">
    <property type="component" value="Unassembled WGS sequence"/>
</dbReference>
<gene>
    <name evidence="2" type="ORF">niasHT_035115</name>
</gene>
<name>A0ABD2IKR4_9BILA</name>
<sequence>MMVRHTPDNEDDPLDMLNDAFGLPLTSSVVEDPDRHADDQLPVRADTLEPMNNGPNDEKVPRNPGGQSQRNRRPPQRFSPGTLKKTILFYGGVPATTNLPVLLVAGRHTAKSRFIVHVGTENRQNADDGTIVAKFTFI</sequence>
<dbReference type="AlphaFoldDB" id="A0ABD2IKR4"/>
<proteinExistence type="predicted"/>
<dbReference type="EMBL" id="JBICBT010001201">
    <property type="protein sequence ID" value="KAL3078632.1"/>
    <property type="molecule type" value="Genomic_DNA"/>
</dbReference>
<evidence type="ECO:0000256" key="1">
    <source>
        <dbReference type="SAM" id="MobiDB-lite"/>
    </source>
</evidence>
<protein>
    <submittedName>
        <fullName evidence="2">Uncharacterized protein</fullName>
    </submittedName>
</protein>
<keyword evidence="3" id="KW-1185">Reference proteome</keyword>